<reference evidence="4" key="1">
    <citation type="journal article" date="2013" name="Nature">
        <title>Draft genome of the wheat A-genome progenitor Triticum urartu.</title>
        <authorList>
            <person name="Ling H.Q."/>
            <person name="Zhao S."/>
            <person name="Liu D."/>
            <person name="Wang J."/>
            <person name="Sun H."/>
            <person name="Zhang C."/>
            <person name="Fan H."/>
            <person name="Li D."/>
            <person name="Dong L."/>
            <person name="Tao Y."/>
            <person name="Gao C."/>
            <person name="Wu H."/>
            <person name="Li Y."/>
            <person name="Cui Y."/>
            <person name="Guo X."/>
            <person name="Zheng S."/>
            <person name="Wang B."/>
            <person name="Yu K."/>
            <person name="Liang Q."/>
            <person name="Yang W."/>
            <person name="Lou X."/>
            <person name="Chen J."/>
            <person name="Feng M."/>
            <person name="Jian J."/>
            <person name="Zhang X."/>
            <person name="Luo G."/>
            <person name="Jiang Y."/>
            <person name="Liu J."/>
            <person name="Wang Z."/>
            <person name="Sha Y."/>
            <person name="Zhang B."/>
            <person name="Wu H."/>
            <person name="Tang D."/>
            <person name="Shen Q."/>
            <person name="Xue P."/>
            <person name="Zou S."/>
            <person name="Wang X."/>
            <person name="Liu X."/>
            <person name="Wang F."/>
            <person name="Yang Y."/>
            <person name="An X."/>
            <person name="Dong Z."/>
            <person name="Zhang K."/>
            <person name="Zhang X."/>
            <person name="Luo M.C."/>
            <person name="Dvorak J."/>
            <person name="Tong Y."/>
            <person name="Wang J."/>
            <person name="Yang H."/>
            <person name="Li Z."/>
            <person name="Wang D."/>
            <person name="Zhang A."/>
            <person name="Wang J."/>
        </authorList>
    </citation>
    <scope>NUCLEOTIDE SEQUENCE</scope>
    <source>
        <strain evidence="4">cv. G1812</strain>
    </source>
</reference>
<dbReference type="SUPFAM" id="SSF54160">
    <property type="entry name" value="Chromo domain-like"/>
    <property type="match status" value="1"/>
</dbReference>
<evidence type="ECO:0000256" key="1">
    <source>
        <dbReference type="SAM" id="MobiDB-lite"/>
    </source>
</evidence>
<dbReference type="EnsemblPlants" id="TuG1812G0500001766.01.T01">
    <property type="protein sequence ID" value="TuG1812G0500001766.01.T01.cds320375"/>
    <property type="gene ID" value="TuG1812G0500001766.01"/>
</dbReference>
<evidence type="ECO:0000259" key="2">
    <source>
        <dbReference type="Pfam" id="PF24626"/>
    </source>
</evidence>
<evidence type="ECO:0000313" key="4">
    <source>
        <dbReference type="Proteomes" id="UP000015106"/>
    </source>
</evidence>
<dbReference type="AlphaFoldDB" id="A0A8R7QGC1"/>
<feature type="domain" description="Tf2-1-like SH3-like" evidence="2">
    <location>
        <begin position="1"/>
        <end position="25"/>
    </location>
</feature>
<dbReference type="Proteomes" id="UP000015106">
    <property type="component" value="Chromosome 5"/>
</dbReference>
<dbReference type="PANTHER" id="PTHR46148:SF52">
    <property type="entry name" value="OS04G0603800 PROTEIN"/>
    <property type="match status" value="1"/>
</dbReference>
<name>A0A8R7QGC1_TRIUA</name>
<keyword evidence="4" id="KW-1185">Reference proteome</keyword>
<sequence length="119" mass="13175">MAYKLQLPDSSRIHPVFHVSQLKPFTPDYSPVFSELPRTPDLTAAPLQPVTILERQMVKKGNNSVVQVRVQWSSLSSASATWEDYNVLRLRYPTAPCWEDGDAAQGGETVTPDTTGTSV</sequence>
<feature type="region of interest" description="Disordered" evidence="1">
    <location>
        <begin position="98"/>
        <end position="119"/>
    </location>
</feature>
<proteinExistence type="predicted"/>
<organism evidence="3 4">
    <name type="scientific">Triticum urartu</name>
    <name type="common">Red wild einkorn</name>
    <name type="synonym">Crithodium urartu</name>
    <dbReference type="NCBI Taxonomy" id="4572"/>
    <lineage>
        <taxon>Eukaryota</taxon>
        <taxon>Viridiplantae</taxon>
        <taxon>Streptophyta</taxon>
        <taxon>Embryophyta</taxon>
        <taxon>Tracheophyta</taxon>
        <taxon>Spermatophyta</taxon>
        <taxon>Magnoliopsida</taxon>
        <taxon>Liliopsida</taxon>
        <taxon>Poales</taxon>
        <taxon>Poaceae</taxon>
        <taxon>BOP clade</taxon>
        <taxon>Pooideae</taxon>
        <taxon>Triticodae</taxon>
        <taxon>Triticeae</taxon>
        <taxon>Triticinae</taxon>
        <taxon>Triticum</taxon>
    </lineage>
</organism>
<reference evidence="3" key="2">
    <citation type="submission" date="2018-03" db="EMBL/GenBank/DDBJ databases">
        <title>The Triticum urartu genome reveals the dynamic nature of wheat genome evolution.</title>
        <authorList>
            <person name="Ling H."/>
            <person name="Ma B."/>
            <person name="Shi X."/>
            <person name="Liu H."/>
            <person name="Dong L."/>
            <person name="Sun H."/>
            <person name="Cao Y."/>
            <person name="Gao Q."/>
            <person name="Zheng S."/>
            <person name="Li Y."/>
            <person name="Yu Y."/>
            <person name="Du H."/>
            <person name="Qi M."/>
            <person name="Li Y."/>
            <person name="Yu H."/>
            <person name="Cui Y."/>
            <person name="Wang N."/>
            <person name="Chen C."/>
            <person name="Wu H."/>
            <person name="Zhao Y."/>
            <person name="Zhang J."/>
            <person name="Li Y."/>
            <person name="Zhou W."/>
            <person name="Zhang B."/>
            <person name="Hu W."/>
            <person name="Eijk M."/>
            <person name="Tang J."/>
            <person name="Witsenboer H."/>
            <person name="Zhao S."/>
            <person name="Li Z."/>
            <person name="Zhang A."/>
            <person name="Wang D."/>
            <person name="Liang C."/>
        </authorList>
    </citation>
    <scope>NUCLEOTIDE SEQUENCE [LARGE SCALE GENOMIC DNA]</scope>
    <source>
        <strain evidence="3">cv. G1812</strain>
    </source>
</reference>
<accession>A0A8R7QGC1</accession>
<dbReference type="InterPro" id="IPR016197">
    <property type="entry name" value="Chromo-like_dom_sf"/>
</dbReference>
<dbReference type="Pfam" id="PF24626">
    <property type="entry name" value="SH3_Tf2-1"/>
    <property type="match status" value="1"/>
</dbReference>
<evidence type="ECO:0000313" key="3">
    <source>
        <dbReference type="EnsemblPlants" id="TuG1812G0500001766.01.T01.cds320375"/>
    </source>
</evidence>
<reference evidence="3" key="3">
    <citation type="submission" date="2022-06" db="UniProtKB">
        <authorList>
            <consortium name="EnsemblPlants"/>
        </authorList>
    </citation>
    <scope>IDENTIFICATION</scope>
</reference>
<protein>
    <recommendedName>
        <fullName evidence="2">Tf2-1-like SH3-like domain-containing protein</fullName>
    </recommendedName>
</protein>
<dbReference type="InterPro" id="IPR056924">
    <property type="entry name" value="SH3_Tf2-1"/>
</dbReference>
<dbReference type="PANTHER" id="PTHR46148">
    <property type="entry name" value="CHROMO DOMAIN-CONTAINING PROTEIN"/>
    <property type="match status" value="1"/>
</dbReference>
<dbReference type="Gramene" id="TuG1812G0500001766.01.T01">
    <property type="protein sequence ID" value="TuG1812G0500001766.01.T01.cds320375"/>
    <property type="gene ID" value="TuG1812G0500001766.01"/>
</dbReference>